<dbReference type="AlphaFoldDB" id="A0AAU6QE94"/>
<evidence type="ECO:0000256" key="11">
    <source>
        <dbReference type="ARBA" id="ARBA00022982"/>
    </source>
</evidence>
<evidence type="ECO:0000256" key="1">
    <source>
        <dbReference type="ARBA" id="ARBA00003257"/>
    </source>
</evidence>
<keyword evidence="15 18" id="KW-0496">Mitochondrion</keyword>
<dbReference type="PRINTS" id="PR01436">
    <property type="entry name" value="NADHDHGNASE2"/>
</dbReference>
<evidence type="ECO:0000256" key="18">
    <source>
        <dbReference type="RuleBase" id="RU003403"/>
    </source>
</evidence>
<feature type="transmembrane region" description="Helical" evidence="18">
    <location>
        <begin position="146"/>
        <end position="164"/>
    </location>
</feature>
<protein>
    <recommendedName>
        <fullName evidence="5 18">NADH-ubiquinone oxidoreductase chain 2</fullName>
        <ecNumber evidence="4 18">7.1.1.2</ecNumber>
    </recommendedName>
</protein>
<dbReference type="EC" id="7.1.1.2" evidence="4 18"/>
<dbReference type="PANTHER" id="PTHR46552:SF1">
    <property type="entry name" value="NADH-UBIQUINONE OXIDOREDUCTASE CHAIN 2"/>
    <property type="match status" value="1"/>
</dbReference>
<feature type="domain" description="NADH:quinone oxidoreductase/Mrp antiporter transmembrane" evidence="19">
    <location>
        <begin position="21"/>
        <end position="282"/>
    </location>
</feature>
<dbReference type="GO" id="GO:0006120">
    <property type="term" value="P:mitochondrial electron transport, NADH to ubiquinone"/>
    <property type="evidence" value="ECO:0007669"/>
    <property type="project" value="InterPro"/>
</dbReference>
<feature type="transmembrane region" description="Helical" evidence="18">
    <location>
        <begin position="88"/>
        <end position="110"/>
    </location>
</feature>
<dbReference type="InterPro" id="IPR003917">
    <property type="entry name" value="NADH_UbQ_OxRdtase_chain2"/>
</dbReference>
<evidence type="ECO:0000256" key="15">
    <source>
        <dbReference type="ARBA" id="ARBA00023128"/>
    </source>
</evidence>
<dbReference type="Pfam" id="PF00361">
    <property type="entry name" value="Proton_antipo_M"/>
    <property type="match status" value="1"/>
</dbReference>
<dbReference type="EMBL" id="OR253996">
    <property type="protein sequence ID" value="WYM52991.1"/>
    <property type="molecule type" value="Genomic_DNA"/>
</dbReference>
<comment type="function">
    <text evidence="1">Core subunit of the mitochondrial membrane respiratory chain NADH dehydrogenase (Complex I) that is believed to belong to the minimal assembly required for catalysis. Complex I functions in the transfer of electrons from NADH to the respiratory chain. The immediate electron acceptor for the enzyme is believed to be ubiquinone.</text>
</comment>
<feature type="transmembrane region" description="Helical" evidence="18">
    <location>
        <begin position="57"/>
        <end position="76"/>
    </location>
</feature>
<keyword evidence="7 18" id="KW-0679">Respiratory chain</keyword>
<feature type="transmembrane region" description="Helical" evidence="18">
    <location>
        <begin position="257"/>
        <end position="287"/>
    </location>
</feature>
<evidence type="ECO:0000256" key="16">
    <source>
        <dbReference type="ARBA" id="ARBA00023136"/>
    </source>
</evidence>
<evidence type="ECO:0000256" key="12">
    <source>
        <dbReference type="ARBA" id="ARBA00022989"/>
    </source>
</evidence>
<keyword evidence="13 18" id="KW-0520">NAD</keyword>
<evidence type="ECO:0000256" key="3">
    <source>
        <dbReference type="ARBA" id="ARBA00007012"/>
    </source>
</evidence>
<keyword evidence="12 18" id="KW-1133">Transmembrane helix</keyword>
<comment type="function">
    <text evidence="18">Core subunit of the mitochondrial membrane respiratory chain NADH dehydrogenase (Complex I) which catalyzes electron transfer from NADH through the respiratory chain, using ubiquinone as an electron acceptor. Essential for the catalytic activity and assembly of complex I.</text>
</comment>
<feature type="transmembrane region" description="Helical" evidence="18">
    <location>
        <begin position="171"/>
        <end position="190"/>
    </location>
</feature>
<feature type="transmembrane region" description="Helical" evidence="18">
    <location>
        <begin position="196"/>
        <end position="219"/>
    </location>
</feature>
<feature type="transmembrane region" description="Helical" evidence="18">
    <location>
        <begin position="231"/>
        <end position="251"/>
    </location>
</feature>
<dbReference type="GO" id="GO:0005743">
    <property type="term" value="C:mitochondrial inner membrane"/>
    <property type="evidence" value="ECO:0007669"/>
    <property type="project" value="UniProtKB-SubCell"/>
</dbReference>
<geneLocation type="mitochondrion" evidence="20"/>
<evidence type="ECO:0000256" key="9">
    <source>
        <dbReference type="ARBA" id="ARBA00022792"/>
    </source>
</evidence>
<feature type="transmembrane region" description="Helical" evidence="18">
    <location>
        <begin position="314"/>
        <end position="332"/>
    </location>
</feature>
<keyword evidence="14 18" id="KW-0830">Ubiquinone</keyword>
<evidence type="ECO:0000256" key="6">
    <source>
        <dbReference type="ARBA" id="ARBA00022448"/>
    </source>
</evidence>
<evidence type="ECO:0000256" key="14">
    <source>
        <dbReference type="ARBA" id="ARBA00023075"/>
    </source>
</evidence>
<evidence type="ECO:0000256" key="5">
    <source>
        <dbReference type="ARBA" id="ARBA00021008"/>
    </source>
</evidence>
<evidence type="ECO:0000259" key="19">
    <source>
        <dbReference type="Pfam" id="PF00361"/>
    </source>
</evidence>
<dbReference type="InterPro" id="IPR050175">
    <property type="entry name" value="Complex_I_Subunit_2"/>
</dbReference>
<proteinExistence type="inferred from homology"/>
<organism evidence="20">
    <name type="scientific">Euchirus longimanus</name>
    <dbReference type="NCBI Taxonomy" id="1968892"/>
    <lineage>
        <taxon>Eukaryota</taxon>
        <taxon>Metazoa</taxon>
        <taxon>Ecdysozoa</taxon>
        <taxon>Arthropoda</taxon>
        <taxon>Hexapoda</taxon>
        <taxon>Insecta</taxon>
        <taxon>Pterygota</taxon>
        <taxon>Neoptera</taxon>
        <taxon>Endopterygota</taxon>
        <taxon>Coleoptera</taxon>
        <taxon>Polyphaga</taxon>
        <taxon>Scarabaeiformia</taxon>
        <taxon>Scarabaeidae</taxon>
        <taxon>Melolonthinae</taxon>
        <taxon>Euchirus</taxon>
    </lineage>
</organism>
<keyword evidence="16 18" id="KW-0472">Membrane</keyword>
<evidence type="ECO:0000256" key="13">
    <source>
        <dbReference type="ARBA" id="ARBA00023027"/>
    </source>
</evidence>
<evidence type="ECO:0000313" key="20">
    <source>
        <dbReference type="EMBL" id="WYM52991.1"/>
    </source>
</evidence>
<comment type="subcellular location">
    <subcellularLocation>
        <location evidence="2 18">Mitochondrion inner membrane</location>
        <topology evidence="2 18">Multi-pass membrane protein</topology>
    </subcellularLocation>
</comment>
<evidence type="ECO:0000256" key="17">
    <source>
        <dbReference type="ARBA" id="ARBA00049551"/>
    </source>
</evidence>
<sequence>MYNKTLFSVTLMVGTLVAISSYTWMGMWMGLEINLLSLIPLMSESKNSMATEASLKYFVTQALASTLLLFSFILLAAESPFTTSISPYLSLVLNTALFTKMGAAPFHFWLPEVIEGLSWTNSAILLIWQKIAPMGLIMLFDITELYLMLVVLSSVLISGFIGLNQISLRKILAYSSINHIGWMLAALWFSETIWTAYFVVYTLITLGIINLFNNLKIFYLTQLCHSMTNNLTLKLFTMMNFLSLGGLPPFLGFFPKWVTILCLVDSGLVVMSILMILMTLMTLYFYIRVIYTAILLGANELSFHTEQKMSISSMYIFTTISVFGLILATPLFNYL</sequence>
<keyword evidence="9 18" id="KW-0999">Mitochondrion inner membrane</keyword>
<keyword evidence="6" id="KW-0813">Transport</keyword>
<evidence type="ECO:0000256" key="10">
    <source>
        <dbReference type="ARBA" id="ARBA00022967"/>
    </source>
</evidence>
<comment type="similarity">
    <text evidence="3 18">Belongs to the complex I subunit 2 family.</text>
</comment>
<comment type="catalytic activity">
    <reaction evidence="17 18">
        <text>a ubiquinone + NADH + 5 H(+)(in) = a ubiquinol + NAD(+) + 4 H(+)(out)</text>
        <dbReference type="Rhea" id="RHEA:29091"/>
        <dbReference type="Rhea" id="RHEA-COMP:9565"/>
        <dbReference type="Rhea" id="RHEA-COMP:9566"/>
        <dbReference type="ChEBI" id="CHEBI:15378"/>
        <dbReference type="ChEBI" id="CHEBI:16389"/>
        <dbReference type="ChEBI" id="CHEBI:17976"/>
        <dbReference type="ChEBI" id="CHEBI:57540"/>
        <dbReference type="ChEBI" id="CHEBI:57945"/>
        <dbReference type="EC" id="7.1.1.2"/>
    </reaction>
</comment>
<keyword evidence="8 18" id="KW-0812">Transmembrane</keyword>
<reference evidence="20" key="1">
    <citation type="submission" date="2023-07" db="EMBL/GenBank/DDBJ databases">
        <authorList>
            <person name="Yu Y.Y."/>
            <person name="Lee S.S."/>
        </authorList>
    </citation>
    <scope>NUCLEOTIDE SEQUENCE</scope>
</reference>
<keyword evidence="11 18" id="KW-0249">Electron transport</keyword>
<evidence type="ECO:0000256" key="2">
    <source>
        <dbReference type="ARBA" id="ARBA00004448"/>
    </source>
</evidence>
<evidence type="ECO:0000256" key="8">
    <source>
        <dbReference type="ARBA" id="ARBA00022692"/>
    </source>
</evidence>
<evidence type="ECO:0000256" key="4">
    <source>
        <dbReference type="ARBA" id="ARBA00012944"/>
    </source>
</evidence>
<dbReference type="InterPro" id="IPR001750">
    <property type="entry name" value="ND/Mrp_TM"/>
</dbReference>
<feature type="transmembrane region" description="Helical" evidence="18">
    <location>
        <begin position="6"/>
        <end position="36"/>
    </location>
</feature>
<dbReference type="GO" id="GO:0008137">
    <property type="term" value="F:NADH dehydrogenase (ubiquinone) activity"/>
    <property type="evidence" value="ECO:0007669"/>
    <property type="project" value="UniProtKB-EC"/>
</dbReference>
<accession>A0AAU6QE94</accession>
<evidence type="ECO:0000256" key="7">
    <source>
        <dbReference type="ARBA" id="ARBA00022660"/>
    </source>
</evidence>
<dbReference type="PANTHER" id="PTHR46552">
    <property type="entry name" value="NADH-UBIQUINONE OXIDOREDUCTASE CHAIN 2"/>
    <property type="match status" value="1"/>
</dbReference>
<gene>
    <name evidence="20" type="primary">ND2</name>
</gene>
<keyword evidence="10 18" id="KW-1278">Translocase</keyword>
<name>A0AAU6QE94_9SCAR</name>